<dbReference type="Gene3D" id="1.10.10.10">
    <property type="entry name" value="Winged helix-like DNA-binding domain superfamily/Winged helix DNA-binding domain"/>
    <property type="match status" value="1"/>
</dbReference>
<evidence type="ECO:0000256" key="3">
    <source>
        <dbReference type="ARBA" id="ARBA00023163"/>
    </source>
</evidence>
<feature type="region of interest" description="Disordered" evidence="4">
    <location>
        <begin position="1"/>
        <end position="21"/>
    </location>
</feature>
<feature type="domain" description="HTH gntR-type" evidence="5">
    <location>
        <begin position="16"/>
        <end position="83"/>
    </location>
</feature>
<dbReference type="PRINTS" id="PR00035">
    <property type="entry name" value="HTHGNTR"/>
</dbReference>
<dbReference type="AlphaFoldDB" id="A0A345Y0Q9"/>
<keyword evidence="3" id="KW-0804">Transcription</keyword>
<dbReference type="Gene3D" id="3.40.1410.10">
    <property type="entry name" value="Chorismate lyase-like"/>
    <property type="match status" value="1"/>
</dbReference>
<dbReference type="PANTHER" id="PTHR44846:SF1">
    <property type="entry name" value="MANNOSYL-D-GLYCERATE TRANSPORT_METABOLISM SYSTEM REPRESSOR MNGR-RELATED"/>
    <property type="match status" value="1"/>
</dbReference>
<evidence type="ECO:0000313" key="6">
    <source>
        <dbReference type="EMBL" id="AXK37475.1"/>
    </source>
</evidence>
<dbReference type="SUPFAM" id="SSF46785">
    <property type="entry name" value="Winged helix' DNA-binding domain"/>
    <property type="match status" value="1"/>
</dbReference>
<evidence type="ECO:0000259" key="5">
    <source>
        <dbReference type="PROSITE" id="PS50949"/>
    </source>
</evidence>
<gene>
    <name evidence="6" type="ORF">DVA86_19305</name>
</gene>
<accession>A0A345Y0Q9</accession>
<dbReference type="GO" id="GO:0045892">
    <property type="term" value="P:negative regulation of DNA-templated transcription"/>
    <property type="evidence" value="ECO:0007669"/>
    <property type="project" value="TreeGrafter"/>
</dbReference>
<proteinExistence type="predicted"/>
<name>A0A345Y0Q9_9ACTN</name>
<dbReference type="SMART" id="SM00345">
    <property type="entry name" value="HTH_GNTR"/>
    <property type="match status" value="1"/>
</dbReference>
<dbReference type="EMBL" id="CP031320">
    <property type="protein sequence ID" value="AXK37475.1"/>
    <property type="molecule type" value="Genomic_DNA"/>
</dbReference>
<dbReference type="GO" id="GO:0003677">
    <property type="term" value="F:DNA binding"/>
    <property type="evidence" value="ECO:0007669"/>
    <property type="project" value="UniProtKB-KW"/>
</dbReference>
<dbReference type="CDD" id="cd07377">
    <property type="entry name" value="WHTH_GntR"/>
    <property type="match status" value="1"/>
</dbReference>
<dbReference type="PROSITE" id="PS50949">
    <property type="entry name" value="HTH_GNTR"/>
    <property type="match status" value="1"/>
</dbReference>
<reference evidence="6 7" key="1">
    <citation type="submission" date="2018-07" db="EMBL/GenBank/DDBJ databases">
        <title>Draft genome of the type strain Streptomyces armeniacus ATCC 15676.</title>
        <authorList>
            <person name="Labana P."/>
            <person name="Gosse J.T."/>
            <person name="Boddy C.N."/>
        </authorList>
    </citation>
    <scope>NUCLEOTIDE SEQUENCE [LARGE SCALE GENOMIC DNA]</scope>
    <source>
        <strain evidence="6 7">ATCC 15676</strain>
    </source>
</reference>
<keyword evidence="2" id="KW-0238">DNA-binding</keyword>
<dbReference type="InterPro" id="IPR050679">
    <property type="entry name" value="Bact_HTH_transcr_reg"/>
</dbReference>
<dbReference type="Pfam" id="PF00392">
    <property type="entry name" value="GntR"/>
    <property type="match status" value="1"/>
</dbReference>
<evidence type="ECO:0000256" key="1">
    <source>
        <dbReference type="ARBA" id="ARBA00023015"/>
    </source>
</evidence>
<evidence type="ECO:0000313" key="7">
    <source>
        <dbReference type="Proteomes" id="UP000254425"/>
    </source>
</evidence>
<evidence type="ECO:0000256" key="4">
    <source>
        <dbReference type="SAM" id="MobiDB-lite"/>
    </source>
</evidence>
<sequence length="250" mass="27502">MSTTAGGTPGRQAGGTPSKHEWLRQRLQEVVAGLEPHTPLPTEREIATQHGVSRQTVRRALDALEDAGSIYRVHGSGTYTAGPMISKTLTMTSFSEDMTARGLVPSSRLLAAEAMPAGDRIGEQLAIPGEESVVRLARLRLADNRPMCLETTYLPEARVPELLEQDDLERSLYALLHSAYGFRLTRAEQIVTGAVLTGTEAALLRAPENTPALRVHRIGLDDRDCPLEVTESLYRGDRYDLRFTVRREGE</sequence>
<dbReference type="Proteomes" id="UP000254425">
    <property type="component" value="Chromosome"/>
</dbReference>
<dbReference type="GO" id="GO:0003700">
    <property type="term" value="F:DNA-binding transcription factor activity"/>
    <property type="evidence" value="ECO:0007669"/>
    <property type="project" value="InterPro"/>
</dbReference>
<dbReference type="InterPro" id="IPR036390">
    <property type="entry name" value="WH_DNA-bd_sf"/>
</dbReference>
<dbReference type="InterPro" id="IPR028978">
    <property type="entry name" value="Chorismate_lyase_/UTRA_dom_sf"/>
</dbReference>
<protein>
    <submittedName>
        <fullName evidence="6">GntR family transcriptional regulator</fullName>
    </submittedName>
</protein>
<dbReference type="InterPro" id="IPR000524">
    <property type="entry name" value="Tscrpt_reg_HTH_GntR"/>
</dbReference>
<dbReference type="SUPFAM" id="SSF64288">
    <property type="entry name" value="Chorismate lyase-like"/>
    <property type="match status" value="1"/>
</dbReference>
<dbReference type="SMART" id="SM00866">
    <property type="entry name" value="UTRA"/>
    <property type="match status" value="1"/>
</dbReference>
<dbReference type="KEGG" id="sarm:DVA86_19305"/>
<dbReference type="PANTHER" id="PTHR44846">
    <property type="entry name" value="MANNOSYL-D-GLYCERATE TRANSPORT/METABOLISM SYSTEM REPRESSOR MNGR-RELATED"/>
    <property type="match status" value="1"/>
</dbReference>
<organism evidence="6 7">
    <name type="scientific">Streptomyces armeniacus</name>
    <dbReference type="NCBI Taxonomy" id="83291"/>
    <lineage>
        <taxon>Bacteria</taxon>
        <taxon>Bacillati</taxon>
        <taxon>Actinomycetota</taxon>
        <taxon>Actinomycetes</taxon>
        <taxon>Kitasatosporales</taxon>
        <taxon>Streptomycetaceae</taxon>
        <taxon>Streptomyces</taxon>
    </lineage>
</organism>
<dbReference type="InterPro" id="IPR036388">
    <property type="entry name" value="WH-like_DNA-bd_sf"/>
</dbReference>
<keyword evidence="1" id="KW-0805">Transcription regulation</keyword>
<dbReference type="Pfam" id="PF07702">
    <property type="entry name" value="UTRA"/>
    <property type="match status" value="1"/>
</dbReference>
<dbReference type="InterPro" id="IPR011663">
    <property type="entry name" value="UTRA"/>
</dbReference>
<dbReference type="RefSeq" id="WP_208879921.1">
    <property type="nucleotide sequence ID" value="NZ_CP031320.1"/>
</dbReference>
<evidence type="ECO:0000256" key="2">
    <source>
        <dbReference type="ARBA" id="ARBA00023125"/>
    </source>
</evidence>
<keyword evidence="7" id="KW-1185">Reference proteome</keyword>